<evidence type="ECO:0000256" key="1">
    <source>
        <dbReference type="SAM" id="Phobius"/>
    </source>
</evidence>
<sequence length="70" mass="7635">MRVSGVVYKFMVAVSLTIAVLTVALLPFLEPGSSSWVIAIFTLGVTAISVAIAALGLYFRWDPFRPFEEV</sequence>
<dbReference type="OrthoDB" id="187517at2157"/>
<gene>
    <name evidence="2" type="ORF">B2G88_16935</name>
</gene>
<dbReference type="RefSeq" id="WP_054861838.1">
    <property type="nucleotide sequence ID" value="NZ_MWPH01000004.1"/>
</dbReference>
<accession>A0A202E4F4</accession>
<feature type="transmembrane region" description="Helical" evidence="1">
    <location>
        <begin position="35"/>
        <end position="59"/>
    </location>
</feature>
<keyword evidence="1" id="KW-1133">Transmembrane helix</keyword>
<protein>
    <submittedName>
        <fullName evidence="2">Uncharacterized protein</fullName>
    </submittedName>
</protein>
<dbReference type="Proteomes" id="UP000196084">
    <property type="component" value="Unassembled WGS sequence"/>
</dbReference>
<organism evidence="2 3">
    <name type="scientific">Natronolimnobius baerhuensis</name>
    <dbReference type="NCBI Taxonomy" id="253108"/>
    <lineage>
        <taxon>Archaea</taxon>
        <taxon>Methanobacteriati</taxon>
        <taxon>Methanobacteriota</taxon>
        <taxon>Stenosarchaea group</taxon>
        <taxon>Halobacteria</taxon>
        <taxon>Halobacteriales</taxon>
        <taxon>Natrialbaceae</taxon>
        <taxon>Natronolimnobius</taxon>
    </lineage>
</organism>
<feature type="transmembrane region" description="Helical" evidence="1">
    <location>
        <begin position="7"/>
        <end position="29"/>
    </location>
</feature>
<keyword evidence="3" id="KW-1185">Reference proteome</keyword>
<evidence type="ECO:0000313" key="3">
    <source>
        <dbReference type="Proteomes" id="UP000196084"/>
    </source>
</evidence>
<dbReference type="AlphaFoldDB" id="A0A202E4F4"/>
<keyword evidence="1" id="KW-0472">Membrane</keyword>
<proteinExistence type="predicted"/>
<dbReference type="EMBL" id="MWPH01000004">
    <property type="protein sequence ID" value="OVE83097.1"/>
    <property type="molecule type" value="Genomic_DNA"/>
</dbReference>
<comment type="caution">
    <text evidence="2">The sequence shown here is derived from an EMBL/GenBank/DDBJ whole genome shotgun (WGS) entry which is preliminary data.</text>
</comment>
<reference evidence="2 3" key="1">
    <citation type="submission" date="2017-02" db="EMBL/GenBank/DDBJ databases">
        <title>Natronthermophilus aegyptiacus gen. nov.,sp. nov., an aerobic, extremely halophilic alkalithermophilic archaeon isolated from the athalassohaline Wadi An Natrun, Egypt.</title>
        <authorList>
            <person name="Zhao B."/>
        </authorList>
    </citation>
    <scope>NUCLEOTIDE SEQUENCE [LARGE SCALE GENOMIC DNA]</scope>
    <source>
        <strain evidence="2 3">CGMCC 1.3597</strain>
    </source>
</reference>
<name>A0A202E4F4_9EURY</name>
<evidence type="ECO:0000313" key="2">
    <source>
        <dbReference type="EMBL" id="OVE83097.1"/>
    </source>
</evidence>
<keyword evidence="1" id="KW-0812">Transmembrane</keyword>